<keyword evidence="2" id="KW-0158">Chromosome</keyword>
<dbReference type="RefSeq" id="WP_216967066.1">
    <property type="nucleotide sequence ID" value="NZ_JAHOPB010000004.1"/>
</dbReference>
<evidence type="ECO:0000259" key="6">
    <source>
        <dbReference type="PROSITE" id="PS50280"/>
    </source>
</evidence>
<protein>
    <submittedName>
        <fullName evidence="7">SET domain-containing protein-lysine N-methyltransferase</fullName>
    </submittedName>
</protein>
<keyword evidence="3" id="KW-0489">Methyltransferase</keyword>
<evidence type="ECO:0000256" key="4">
    <source>
        <dbReference type="ARBA" id="ARBA00022679"/>
    </source>
</evidence>
<feature type="domain" description="SET" evidence="6">
    <location>
        <begin position="1"/>
        <end position="110"/>
    </location>
</feature>
<name>A0ABS6IVR0_9HYPH</name>
<keyword evidence="8" id="KW-1185">Reference proteome</keyword>
<evidence type="ECO:0000256" key="3">
    <source>
        <dbReference type="ARBA" id="ARBA00022603"/>
    </source>
</evidence>
<sequence>MKLIVKKSRIHGKGLFAAEDIPWGVKIIEYQGEVITDEVALARIAEGSDCIFELGENANIDGAVHGNEARYANHDRRKPNCFVLRDDGKIWLVAGIEGIRKGEEITFDYGSTFYEP</sequence>
<dbReference type="PROSITE" id="PS50280">
    <property type="entry name" value="SET"/>
    <property type="match status" value="1"/>
</dbReference>
<keyword evidence="5" id="KW-0949">S-adenosyl-L-methionine</keyword>
<evidence type="ECO:0000256" key="1">
    <source>
        <dbReference type="ARBA" id="ARBA00004286"/>
    </source>
</evidence>
<organism evidence="7 8">
    <name type="scientific">Reyranella humidisoli</name>
    <dbReference type="NCBI Taxonomy" id="2849149"/>
    <lineage>
        <taxon>Bacteria</taxon>
        <taxon>Pseudomonadati</taxon>
        <taxon>Pseudomonadota</taxon>
        <taxon>Alphaproteobacteria</taxon>
        <taxon>Hyphomicrobiales</taxon>
        <taxon>Reyranellaceae</taxon>
        <taxon>Reyranella</taxon>
    </lineage>
</organism>
<evidence type="ECO:0000256" key="2">
    <source>
        <dbReference type="ARBA" id="ARBA00022454"/>
    </source>
</evidence>
<accession>A0ABS6IVR0</accession>
<evidence type="ECO:0000256" key="5">
    <source>
        <dbReference type="ARBA" id="ARBA00022691"/>
    </source>
</evidence>
<dbReference type="EMBL" id="JAHOPB010000004">
    <property type="protein sequence ID" value="MBU8877320.1"/>
    <property type="molecule type" value="Genomic_DNA"/>
</dbReference>
<dbReference type="PANTHER" id="PTHR22884">
    <property type="entry name" value="SET DOMAIN PROTEINS"/>
    <property type="match status" value="1"/>
</dbReference>
<proteinExistence type="predicted"/>
<dbReference type="SMART" id="SM00317">
    <property type="entry name" value="SET"/>
    <property type="match status" value="1"/>
</dbReference>
<dbReference type="InterPro" id="IPR050777">
    <property type="entry name" value="SET2_Histone-Lys_MeTrsfase"/>
</dbReference>
<comment type="caution">
    <text evidence="7">The sequence shown here is derived from an EMBL/GenBank/DDBJ whole genome shotgun (WGS) entry which is preliminary data.</text>
</comment>
<comment type="subcellular location">
    <subcellularLocation>
        <location evidence="1">Chromosome</location>
    </subcellularLocation>
</comment>
<evidence type="ECO:0000313" key="8">
    <source>
        <dbReference type="Proteomes" id="UP000727907"/>
    </source>
</evidence>
<dbReference type="InterPro" id="IPR001214">
    <property type="entry name" value="SET_dom"/>
</dbReference>
<dbReference type="Proteomes" id="UP000727907">
    <property type="component" value="Unassembled WGS sequence"/>
</dbReference>
<keyword evidence="4" id="KW-0808">Transferase</keyword>
<dbReference type="Pfam" id="PF00856">
    <property type="entry name" value="SET"/>
    <property type="match status" value="1"/>
</dbReference>
<gene>
    <name evidence="7" type="ORF">KQ910_26365</name>
</gene>
<reference evidence="7 8" key="1">
    <citation type="submission" date="2021-06" db="EMBL/GenBank/DDBJ databases">
        <authorList>
            <person name="Lee D.H."/>
        </authorList>
    </citation>
    <scope>NUCLEOTIDE SEQUENCE [LARGE SCALE GENOMIC DNA]</scope>
    <source>
        <strain evidence="7 8">MMS21-HV4-11</strain>
    </source>
</reference>
<evidence type="ECO:0000313" key="7">
    <source>
        <dbReference type="EMBL" id="MBU8877320.1"/>
    </source>
</evidence>